<keyword evidence="5 8" id="KW-0472">Membrane</keyword>
<dbReference type="PATRIC" id="fig|220754.4.peg.3026"/>
<dbReference type="HAMAP" id="MF_00728">
    <property type="entry name" value="EzrA"/>
    <property type="match status" value="1"/>
</dbReference>
<dbReference type="RefSeq" id="WP_052477132.1">
    <property type="nucleotide sequence ID" value="NZ_JXRR01000017.1"/>
</dbReference>
<keyword evidence="7 8" id="KW-0131">Cell cycle</keyword>
<sequence>MEYLIGSVILIVIIIAIALFWRKREYKEVDQLEAAKLEIQHRPILEEMTKVKQLNMNGQTEELFEGWRASWIHIVDVKLAEANTLLFDAEEYIDKFRFKKSREIRDKIRHMLSEAEKEMNQILEELEELMGSDEKNKEEMETIQADFKLAKNELFSQRHTYGKAAEAIERKIEAVEPKLSQYNEMTEKGNYLAARELVLTLADEVAMILFLLQELPELYNETHYSIPSQLSELKEGFEEMKHAGFPLSHIPIEEDTDSIQASIEKGKICVNQLEMEEAKRLVAAIHEHVDTLYDSLEKEVEARSFVMENWDTTTDLLNHLVDQNQALQTETEFVRQGYQLDQNDFGIPKELDKKLLRIEKRFSILKERRLTDDTAFSALSEELDGIRMELLEIEPAQTDFKDRLQRLRQDEVRVREIDFKLRGLLKEQERLLRHANLPRCPDYISAQFDSAYDQLDLLEKSLNDRPLNIISIQQNSSTSEAMVESVCKETEEMILAAKSVERVIQYGNRYRSRHETVFIGLNEAELMFRKGQYQDALEQAASAIEKVEPGALKRIEELSGNPIEEKQFAKQ</sequence>
<evidence type="ECO:0000256" key="8">
    <source>
        <dbReference type="HAMAP-Rule" id="MF_00728"/>
    </source>
</evidence>
<evidence type="ECO:0000256" key="5">
    <source>
        <dbReference type="ARBA" id="ARBA00023136"/>
    </source>
</evidence>
<keyword evidence="8" id="KW-1003">Cell membrane</keyword>
<evidence type="ECO:0000256" key="1">
    <source>
        <dbReference type="ARBA" id="ARBA00022618"/>
    </source>
</evidence>
<comment type="similarity">
    <text evidence="8">Belongs to the EzrA family.</text>
</comment>
<protein>
    <recommendedName>
        <fullName evidence="8">Septation ring formation regulator EzrA</fullName>
    </recommendedName>
</protein>
<dbReference type="Proteomes" id="UP000031972">
    <property type="component" value="Unassembled WGS sequence"/>
</dbReference>
<evidence type="ECO:0000256" key="4">
    <source>
        <dbReference type="ARBA" id="ARBA00023054"/>
    </source>
</evidence>
<feature type="topological domain" description="Cytoplasmic" evidence="8">
    <location>
        <begin position="22"/>
        <end position="571"/>
    </location>
</feature>
<evidence type="ECO:0000256" key="7">
    <source>
        <dbReference type="ARBA" id="ARBA00023306"/>
    </source>
</evidence>
<feature type="transmembrane region" description="Helical" evidence="9">
    <location>
        <begin position="6"/>
        <end position="22"/>
    </location>
</feature>
<evidence type="ECO:0000313" key="10">
    <source>
        <dbReference type="EMBL" id="KIL46339.1"/>
    </source>
</evidence>
<keyword evidence="4 8" id="KW-0175">Coiled coil</keyword>
<proteinExistence type="inferred from homology"/>
<name>A0A0C2RX62_9BACL</name>
<gene>
    <name evidence="8" type="primary">ezrA</name>
    <name evidence="10" type="ORF">KR50_30140</name>
</gene>
<comment type="caution">
    <text evidence="10">The sequence shown here is derived from an EMBL/GenBank/DDBJ whole genome shotgun (WGS) entry which is preliminary data.</text>
</comment>
<evidence type="ECO:0000256" key="3">
    <source>
        <dbReference type="ARBA" id="ARBA00022989"/>
    </source>
</evidence>
<evidence type="ECO:0000256" key="2">
    <source>
        <dbReference type="ARBA" id="ARBA00022692"/>
    </source>
</evidence>
<dbReference type="AlphaFoldDB" id="A0A0C2RX62"/>
<keyword evidence="6 8" id="KW-0717">Septation</keyword>
<reference evidence="10 11" key="1">
    <citation type="submission" date="2015-01" db="EMBL/GenBank/DDBJ databases">
        <title>Jeotgalibacillus campisalis genome sequencing.</title>
        <authorList>
            <person name="Goh K.M."/>
            <person name="Chan K.-G."/>
            <person name="Yaakop A.S."/>
            <person name="Ee R."/>
            <person name="Gan H.M."/>
            <person name="Chan C.S."/>
        </authorList>
    </citation>
    <scope>NUCLEOTIDE SEQUENCE [LARGE SCALE GENOMIC DNA]</scope>
    <source>
        <strain evidence="10 11">SF-57</strain>
    </source>
</reference>
<dbReference type="GO" id="GO:0005940">
    <property type="term" value="C:septin ring"/>
    <property type="evidence" value="ECO:0007669"/>
    <property type="project" value="InterPro"/>
</dbReference>
<accession>A0A0C2RX62</accession>
<comment type="function">
    <text evidence="8">Negative regulator of FtsZ ring formation; modulates the frequency and position of FtsZ ring formation. Inhibits FtsZ ring formation at polar sites. Interacts either with FtsZ or with one of its binding partners to promote depolymerization.</text>
</comment>
<keyword evidence="1 8" id="KW-0132">Cell division</keyword>
<dbReference type="InterPro" id="IPR010379">
    <property type="entry name" value="EzrA"/>
</dbReference>
<dbReference type="GO" id="GO:0000921">
    <property type="term" value="P:septin ring assembly"/>
    <property type="evidence" value="ECO:0007669"/>
    <property type="project" value="InterPro"/>
</dbReference>
<feature type="coiled-coil region" evidence="8">
    <location>
        <begin position="105"/>
        <end position="143"/>
    </location>
</feature>
<feature type="topological domain" description="Extracellular" evidence="8">
    <location>
        <begin position="1"/>
        <end position="2"/>
    </location>
</feature>
<organism evidence="10 11">
    <name type="scientific">Jeotgalibacillus campisalis</name>
    <dbReference type="NCBI Taxonomy" id="220754"/>
    <lineage>
        <taxon>Bacteria</taxon>
        <taxon>Bacillati</taxon>
        <taxon>Bacillota</taxon>
        <taxon>Bacilli</taxon>
        <taxon>Bacillales</taxon>
        <taxon>Caryophanaceae</taxon>
        <taxon>Jeotgalibacillus</taxon>
    </lineage>
</organism>
<dbReference type="Pfam" id="PF06160">
    <property type="entry name" value="EzrA"/>
    <property type="match status" value="1"/>
</dbReference>
<comment type="subcellular location">
    <subcellularLocation>
        <location evidence="8">Cell membrane</location>
        <topology evidence="8">Single-pass membrane protein</topology>
    </subcellularLocation>
    <text evidence="8">Colocalized with FtsZ to the nascent septal site.</text>
</comment>
<keyword evidence="11" id="KW-1185">Reference proteome</keyword>
<dbReference type="EMBL" id="JXRR01000017">
    <property type="protein sequence ID" value="KIL46339.1"/>
    <property type="molecule type" value="Genomic_DNA"/>
</dbReference>
<keyword evidence="2 8" id="KW-0812">Transmembrane</keyword>
<evidence type="ECO:0000256" key="6">
    <source>
        <dbReference type="ARBA" id="ARBA00023210"/>
    </source>
</evidence>
<evidence type="ECO:0000256" key="9">
    <source>
        <dbReference type="SAM" id="Phobius"/>
    </source>
</evidence>
<keyword evidence="3 8" id="KW-1133">Transmembrane helix</keyword>
<evidence type="ECO:0000313" key="11">
    <source>
        <dbReference type="Proteomes" id="UP000031972"/>
    </source>
</evidence>
<dbReference type="GO" id="GO:0000917">
    <property type="term" value="P:division septum assembly"/>
    <property type="evidence" value="ECO:0007669"/>
    <property type="project" value="UniProtKB-KW"/>
</dbReference>
<dbReference type="GO" id="GO:0005886">
    <property type="term" value="C:plasma membrane"/>
    <property type="evidence" value="ECO:0007669"/>
    <property type="project" value="UniProtKB-SubCell"/>
</dbReference>